<evidence type="ECO:0000256" key="8">
    <source>
        <dbReference type="SAM" id="SignalP"/>
    </source>
</evidence>
<dbReference type="OrthoDB" id="8550022at2"/>
<dbReference type="Proteomes" id="UP000319828">
    <property type="component" value="Unassembled WGS sequence"/>
</dbReference>
<evidence type="ECO:0000256" key="1">
    <source>
        <dbReference type="ARBA" id="ARBA00004459"/>
    </source>
</evidence>
<evidence type="ECO:0008006" key="11">
    <source>
        <dbReference type="Google" id="ProtNLM"/>
    </source>
</evidence>
<keyword evidence="6" id="KW-0449">Lipoprotein</keyword>
<feature type="chain" id="PRO_5021859901" description="Lipoprotein" evidence="8">
    <location>
        <begin position="23"/>
        <end position="76"/>
    </location>
</feature>
<comment type="caution">
    <text evidence="9">The sequence shown here is derived from an EMBL/GenBank/DDBJ whole genome shotgun (WGS) entry which is preliminary data.</text>
</comment>
<keyword evidence="2 8" id="KW-0732">Signal</keyword>
<dbReference type="GO" id="GO:0009279">
    <property type="term" value="C:cell outer membrane"/>
    <property type="evidence" value="ECO:0007669"/>
    <property type="project" value="UniProtKB-SubCell"/>
</dbReference>
<feature type="signal peptide" evidence="8">
    <location>
        <begin position="1"/>
        <end position="22"/>
    </location>
</feature>
<evidence type="ECO:0000256" key="3">
    <source>
        <dbReference type="ARBA" id="ARBA00023136"/>
    </source>
</evidence>
<comment type="subcellular location">
    <subcellularLocation>
        <location evidence="1">Cell outer membrane</location>
        <topology evidence="1">Lipid-anchor</topology>
    </subcellularLocation>
</comment>
<evidence type="ECO:0000256" key="6">
    <source>
        <dbReference type="ARBA" id="ARBA00023288"/>
    </source>
</evidence>
<dbReference type="EMBL" id="VMKJ01000011">
    <property type="protein sequence ID" value="TVO37141.1"/>
    <property type="molecule type" value="Genomic_DNA"/>
</dbReference>
<dbReference type="PROSITE" id="PS51257">
    <property type="entry name" value="PROKAR_LIPOPROTEIN"/>
    <property type="match status" value="1"/>
</dbReference>
<evidence type="ECO:0000256" key="2">
    <source>
        <dbReference type="ARBA" id="ARBA00022729"/>
    </source>
</evidence>
<dbReference type="Pfam" id="PF13627">
    <property type="entry name" value="LptM_cons"/>
    <property type="match status" value="1"/>
</dbReference>
<evidence type="ECO:0000256" key="5">
    <source>
        <dbReference type="ARBA" id="ARBA00023237"/>
    </source>
</evidence>
<dbReference type="NCBIfam" id="NF047847">
    <property type="entry name" value="SS_mature_LptM"/>
    <property type="match status" value="1"/>
</dbReference>
<accession>A0A557P909</accession>
<evidence type="ECO:0000256" key="4">
    <source>
        <dbReference type="ARBA" id="ARBA00023139"/>
    </source>
</evidence>
<dbReference type="AlphaFoldDB" id="A0A557P909"/>
<proteinExistence type="predicted"/>
<organism evidence="9 10">
    <name type="scientific">Vibrio algivorus</name>
    <dbReference type="NCBI Taxonomy" id="1667024"/>
    <lineage>
        <taxon>Bacteria</taxon>
        <taxon>Pseudomonadati</taxon>
        <taxon>Pseudomonadota</taxon>
        <taxon>Gammaproteobacteria</taxon>
        <taxon>Vibrionales</taxon>
        <taxon>Vibrionaceae</taxon>
        <taxon>Vibrio</taxon>
    </lineage>
</organism>
<evidence type="ECO:0000313" key="9">
    <source>
        <dbReference type="EMBL" id="TVO37141.1"/>
    </source>
</evidence>
<name>A0A557P909_9VIBR</name>
<keyword evidence="3" id="KW-0472">Membrane</keyword>
<gene>
    <name evidence="9" type="ORF">FOF44_07465</name>
</gene>
<keyword evidence="5" id="KW-0998">Cell outer membrane</keyword>
<sequence>MKKITFSLLALTVLGLSGCGQTGPLYLPDEEPAPVHTGEVSISGSDGGTVTVKPVETEQPEPATESTQPAEAQDAE</sequence>
<feature type="region of interest" description="Disordered" evidence="7">
    <location>
        <begin position="28"/>
        <end position="76"/>
    </location>
</feature>
<reference evidence="9 10" key="1">
    <citation type="submission" date="2019-07" db="EMBL/GenBank/DDBJ databases">
        <title>The draft genome sequence of Vibrio algivorus M1486.</title>
        <authorList>
            <person name="Meng X."/>
        </authorList>
    </citation>
    <scope>NUCLEOTIDE SEQUENCE [LARGE SCALE GENOMIC DNA]</scope>
    <source>
        <strain evidence="9 10">M1486</strain>
    </source>
</reference>
<keyword evidence="4" id="KW-0564">Palmitate</keyword>
<protein>
    <recommendedName>
        <fullName evidence="11">Lipoprotein</fullName>
    </recommendedName>
</protein>
<evidence type="ECO:0000256" key="7">
    <source>
        <dbReference type="SAM" id="MobiDB-lite"/>
    </source>
</evidence>
<evidence type="ECO:0000313" key="10">
    <source>
        <dbReference type="Proteomes" id="UP000319828"/>
    </source>
</evidence>
<dbReference type="InterPro" id="IPR032831">
    <property type="entry name" value="LptM_cons"/>
</dbReference>